<dbReference type="Gene3D" id="3.30.360.10">
    <property type="entry name" value="Dihydrodipicolinate Reductase, domain 2"/>
    <property type="match status" value="1"/>
</dbReference>
<keyword evidence="6" id="KW-1185">Reference proteome</keyword>
<name>A0A8J2ZVJ0_9BACL</name>
<protein>
    <submittedName>
        <fullName evidence="5">Oxidoreductase</fullName>
    </submittedName>
</protein>
<organism evidence="5 6">
    <name type="scientific">Pullulanibacillus pueri</name>
    <dbReference type="NCBI Taxonomy" id="1437324"/>
    <lineage>
        <taxon>Bacteria</taxon>
        <taxon>Bacillati</taxon>
        <taxon>Bacillota</taxon>
        <taxon>Bacilli</taxon>
        <taxon>Bacillales</taxon>
        <taxon>Sporolactobacillaceae</taxon>
        <taxon>Pullulanibacillus</taxon>
    </lineage>
</organism>
<evidence type="ECO:0000256" key="1">
    <source>
        <dbReference type="ARBA" id="ARBA00010928"/>
    </source>
</evidence>
<evidence type="ECO:0000313" key="5">
    <source>
        <dbReference type="EMBL" id="GGH79282.1"/>
    </source>
</evidence>
<feature type="domain" description="Gfo/Idh/MocA-like oxidoreductase N-terminal" evidence="3">
    <location>
        <begin position="6"/>
        <end position="122"/>
    </location>
</feature>
<comment type="caution">
    <text evidence="5">The sequence shown here is derived from an EMBL/GenBank/DDBJ whole genome shotgun (WGS) entry which is preliminary data.</text>
</comment>
<reference evidence="5" key="2">
    <citation type="submission" date="2020-09" db="EMBL/GenBank/DDBJ databases">
        <authorList>
            <person name="Sun Q."/>
            <person name="Zhou Y."/>
        </authorList>
    </citation>
    <scope>NUCLEOTIDE SEQUENCE</scope>
    <source>
        <strain evidence="5">CGMCC 1.12777</strain>
    </source>
</reference>
<dbReference type="Gene3D" id="3.40.50.720">
    <property type="entry name" value="NAD(P)-binding Rossmann-like Domain"/>
    <property type="match status" value="1"/>
</dbReference>
<dbReference type="GO" id="GO:0000166">
    <property type="term" value="F:nucleotide binding"/>
    <property type="evidence" value="ECO:0007669"/>
    <property type="project" value="InterPro"/>
</dbReference>
<dbReference type="Pfam" id="PF01408">
    <property type="entry name" value="GFO_IDH_MocA"/>
    <property type="match status" value="1"/>
</dbReference>
<keyword evidence="2" id="KW-0560">Oxidoreductase</keyword>
<dbReference type="PANTHER" id="PTHR43708:SF5">
    <property type="entry name" value="CONSERVED EXPRESSED OXIDOREDUCTASE (EUROFUNG)-RELATED"/>
    <property type="match status" value="1"/>
</dbReference>
<dbReference type="InterPro" id="IPR004104">
    <property type="entry name" value="Gfo/Idh/MocA-like_OxRdtase_C"/>
</dbReference>
<proteinExistence type="inferred from homology"/>
<evidence type="ECO:0000259" key="3">
    <source>
        <dbReference type="Pfam" id="PF01408"/>
    </source>
</evidence>
<dbReference type="PANTHER" id="PTHR43708">
    <property type="entry name" value="CONSERVED EXPRESSED OXIDOREDUCTASE (EUROFUNG)"/>
    <property type="match status" value="1"/>
</dbReference>
<evidence type="ECO:0000313" key="6">
    <source>
        <dbReference type="Proteomes" id="UP000656813"/>
    </source>
</evidence>
<dbReference type="GO" id="GO:0016491">
    <property type="term" value="F:oxidoreductase activity"/>
    <property type="evidence" value="ECO:0007669"/>
    <property type="project" value="UniProtKB-KW"/>
</dbReference>
<dbReference type="Pfam" id="PF02894">
    <property type="entry name" value="GFO_IDH_MocA_C"/>
    <property type="match status" value="1"/>
</dbReference>
<dbReference type="EMBL" id="BMFV01000008">
    <property type="protein sequence ID" value="GGH79282.1"/>
    <property type="molecule type" value="Genomic_DNA"/>
</dbReference>
<dbReference type="RefSeq" id="WP_188496694.1">
    <property type="nucleotide sequence ID" value="NZ_BMFV01000008.1"/>
</dbReference>
<feature type="domain" description="Gfo/Idh/MocA-like oxidoreductase C-terminal" evidence="4">
    <location>
        <begin position="134"/>
        <end position="349"/>
    </location>
</feature>
<comment type="similarity">
    <text evidence="1">Belongs to the Gfo/Idh/MocA family.</text>
</comment>
<reference evidence="5" key="1">
    <citation type="journal article" date="2014" name="Int. J. Syst. Evol. Microbiol.">
        <title>Complete genome sequence of Corynebacterium casei LMG S-19264T (=DSM 44701T), isolated from a smear-ripened cheese.</title>
        <authorList>
            <consortium name="US DOE Joint Genome Institute (JGI-PGF)"/>
            <person name="Walter F."/>
            <person name="Albersmeier A."/>
            <person name="Kalinowski J."/>
            <person name="Ruckert C."/>
        </authorList>
    </citation>
    <scope>NUCLEOTIDE SEQUENCE</scope>
    <source>
        <strain evidence="5">CGMCC 1.12777</strain>
    </source>
</reference>
<evidence type="ECO:0000259" key="4">
    <source>
        <dbReference type="Pfam" id="PF02894"/>
    </source>
</evidence>
<accession>A0A8J2ZVJ0</accession>
<dbReference type="Proteomes" id="UP000656813">
    <property type="component" value="Unassembled WGS sequence"/>
</dbReference>
<dbReference type="InterPro" id="IPR000683">
    <property type="entry name" value="Gfo/Idh/MocA-like_OxRdtase_N"/>
</dbReference>
<gene>
    <name evidence="5" type="ORF">GCM10007096_13970</name>
</gene>
<dbReference type="InterPro" id="IPR051317">
    <property type="entry name" value="Gfo/Idh/MocA_oxidoreduct"/>
</dbReference>
<dbReference type="NCBIfam" id="NF008607">
    <property type="entry name" value="PRK11579.1"/>
    <property type="match status" value="1"/>
</dbReference>
<dbReference type="SUPFAM" id="SSF51735">
    <property type="entry name" value="NAD(P)-binding Rossmann-fold domains"/>
    <property type="match status" value="1"/>
</dbReference>
<dbReference type="InterPro" id="IPR036291">
    <property type="entry name" value="NAD(P)-bd_dom_sf"/>
</dbReference>
<dbReference type="AlphaFoldDB" id="A0A8J2ZVJ0"/>
<sequence>MYKEVQVGLIGYGFSGRTFHAPVLTTIPGLKLNTIVQRKGRSSQDRYPWVNVVDHVDALYQDDTIDLIIVTTPSTNHFKFVKDALLAGKHVVVEKPFTTSTEEADALIALAKQQNRMLSVFHNRRWDGDFLTLRSLLNEGILGQLTEAEFCWDHYHPTAQPGNWRDSQALGSGVLYDLGVHFIDQALCLFGTPHTLQAEIRQLRPRAITDDFFRVTLGYKEGLSLTLKSSMVAREPRPRYQFHGTKGSFIKYGTDPQERALINGHTPASPNWGREAKEWWGKINIMLNQLHIEGHIETLPGSYAAYYQNIYDHLTRQTELAVKAEEARQAIKLIELAKKSHEEQRTLEVN</sequence>
<evidence type="ECO:0000256" key="2">
    <source>
        <dbReference type="ARBA" id="ARBA00023002"/>
    </source>
</evidence>